<proteinExistence type="predicted"/>
<evidence type="ECO:0000256" key="3">
    <source>
        <dbReference type="SAM" id="Phobius"/>
    </source>
</evidence>
<keyword evidence="3" id="KW-0472">Membrane</keyword>
<feature type="domain" description="Cyanobacterial aminoacyl-tRNA synthetase CAAD" evidence="4">
    <location>
        <begin position="94"/>
        <end position="178"/>
    </location>
</feature>
<evidence type="ECO:0000313" key="6">
    <source>
        <dbReference type="Proteomes" id="UP001279734"/>
    </source>
</evidence>
<sequence length="249" mass="26741">MAAAPSNSLSLPSSSALIDKRAPRHPAAAPPQCVTLQTLPPRPVQSRTRPSKTAGYCRRVARNVAAMATGEAPAVVTGEAPGEVETTETPEILKTVQEAWDKVEDKYAITTLVAAGVIALWVSTGMISAIDRLPLIPGFLELVGIGYTGWFAYQNLILKPAREDLLRKIKETYSEIMGKTLHFEIKHEELFSKELDMEHVAGVLPLADVAPQLMFECLTGEHPATCGGAESDGASLLASGAWPCSFVEF</sequence>
<dbReference type="PANTHER" id="PTHR33222:SF9">
    <property type="entry name" value="PROTEIN CURVATURE THYLAKOID 1B, CHLOROPLASTIC"/>
    <property type="match status" value="1"/>
</dbReference>
<evidence type="ECO:0000256" key="1">
    <source>
        <dbReference type="ARBA" id="ARBA00004141"/>
    </source>
</evidence>
<keyword evidence="3" id="KW-0812">Transmembrane</keyword>
<feature type="compositionally biased region" description="Low complexity" evidence="2">
    <location>
        <begin position="1"/>
        <end position="17"/>
    </location>
</feature>
<evidence type="ECO:0000259" key="4">
    <source>
        <dbReference type="Pfam" id="PF14159"/>
    </source>
</evidence>
<dbReference type="PANTHER" id="PTHR33222">
    <property type="match status" value="1"/>
</dbReference>
<feature type="region of interest" description="Disordered" evidence="2">
    <location>
        <begin position="1"/>
        <end position="52"/>
    </location>
</feature>
<organism evidence="5 6">
    <name type="scientific">Nepenthes gracilis</name>
    <name type="common">Slender pitcher plant</name>
    <dbReference type="NCBI Taxonomy" id="150966"/>
    <lineage>
        <taxon>Eukaryota</taxon>
        <taxon>Viridiplantae</taxon>
        <taxon>Streptophyta</taxon>
        <taxon>Embryophyta</taxon>
        <taxon>Tracheophyta</taxon>
        <taxon>Spermatophyta</taxon>
        <taxon>Magnoliopsida</taxon>
        <taxon>eudicotyledons</taxon>
        <taxon>Gunneridae</taxon>
        <taxon>Pentapetalae</taxon>
        <taxon>Caryophyllales</taxon>
        <taxon>Nepenthaceae</taxon>
        <taxon>Nepenthes</taxon>
    </lineage>
</organism>
<dbReference type="GO" id="GO:0009535">
    <property type="term" value="C:chloroplast thylakoid membrane"/>
    <property type="evidence" value="ECO:0007669"/>
    <property type="project" value="TreeGrafter"/>
</dbReference>
<accession>A0AAD3RWN6</accession>
<comment type="caution">
    <text evidence="5">The sequence shown here is derived from an EMBL/GenBank/DDBJ whole genome shotgun (WGS) entry which is preliminary data.</text>
</comment>
<evidence type="ECO:0000313" key="5">
    <source>
        <dbReference type="EMBL" id="GMH00362.1"/>
    </source>
</evidence>
<keyword evidence="3" id="KW-1133">Transmembrane helix</keyword>
<feature type="transmembrane region" description="Helical" evidence="3">
    <location>
        <begin position="136"/>
        <end position="158"/>
    </location>
</feature>
<reference evidence="5" key="1">
    <citation type="submission" date="2023-05" db="EMBL/GenBank/DDBJ databases">
        <title>Nepenthes gracilis genome sequencing.</title>
        <authorList>
            <person name="Fukushima K."/>
        </authorList>
    </citation>
    <scope>NUCLEOTIDE SEQUENCE</scope>
    <source>
        <strain evidence="5">SING2019-196</strain>
    </source>
</reference>
<comment type="subcellular location">
    <subcellularLocation>
        <location evidence="1">Membrane</location>
        <topology evidence="1">Multi-pass membrane protein</topology>
    </subcellularLocation>
</comment>
<dbReference type="InterPro" id="IPR033344">
    <property type="entry name" value="CURT1"/>
</dbReference>
<keyword evidence="6" id="KW-1185">Reference proteome</keyword>
<dbReference type="EMBL" id="BSYO01000002">
    <property type="protein sequence ID" value="GMH00362.1"/>
    <property type="molecule type" value="Genomic_DNA"/>
</dbReference>
<dbReference type="AlphaFoldDB" id="A0AAD3RWN6"/>
<gene>
    <name evidence="5" type="ORF">Nepgr_002201</name>
</gene>
<name>A0AAD3RWN6_NEPGR</name>
<feature type="transmembrane region" description="Helical" evidence="3">
    <location>
        <begin position="107"/>
        <end position="130"/>
    </location>
</feature>
<dbReference type="Pfam" id="PF14159">
    <property type="entry name" value="CAAD"/>
    <property type="match status" value="1"/>
</dbReference>
<protein>
    <recommendedName>
        <fullName evidence="4">Cyanobacterial aminoacyl-tRNA synthetase CAAD domain-containing protein</fullName>
    </recommendedName>
</protein>
<dbReference type="InterPro" id="IPR025564">
    <property type="entry name" value="CAAD_dom"/>
</dbReference>
<evidence type="ECO:0000256" key="2">
    <source>
        <dbReference type="SAM" id="MobiDB-lite"/>
    </source>
</evidence>
<dbReference type="Proteomes" id="UP001279734">
    <property type="component" value="Unassembled WGS sequence"/>
</dbReference>